<dbReference type="GO" id="GO:0008270">
    <property type="term" value="F:zinc ion binding"/>
    <property type="evidence" value="ECO:0007669"/>
    <property type="project" value="InterPro"/>
</dbReference>
<dbReference type="GO" id="GO:0003676">
    <property type="term" value="F:nucleic acid binding"/>
    <property type="evidence" value="ECO:0007669"/>
    <property type="project" value="InterPro"/>
</dbReference>
<dbReference type="OrthoDB" id="4419061at2"/>
<dbReference type="Pfam" id="PF02720">
    <property type="entry name" value="DUF222"/>
    <property type="match status" value="1"/>
</dbReference>
<dbReference type="RefSeq" id="WP_070936520.1">
    <property type="nucleotide sequence ID" value="NZ_MLIK01000004.1"/>
</dbReference>
<dbReference type="Gene3D" id="1.10.30.50">
    <property type="match status" value="1"/>
</dbReference>
<dbReference type="EMBL" id="MLIK01000004">
    <property type="protein sequence ID" value="OHU31102.1"/>
    <property type="molecule type" value="Genomic_DNA"/>
</dbReference>
<dbReference type="CDD" id="cd00085">
    <property type="entry name" value="HNHc"/>
    <property type="match status" value="1"/>
</dbReference>
<dbReference type="InterPro" id="IPR002711">
    <property type="entry name" value="HNH"/>
</dbReference>
<dbReference type="Pfam" id="PF01844">
    <property type="entry name" value="HNH"/>
    <property type="match status" value="1"/>
</dbReference>
<dbReference type="AlphaFoldDB" id="A0A1S1LDR9"/>
<gene>
    <name evidence="3" type="ORF">BKG76_05295</name>
</gene>
<dbReference type="GO" id="GO:0004519">
    <property type="term" value="F:endonuclease activity"/>
    <property type="evidence" value="ECO:0007669"/>
    <property type="project" value="InterPro"/>
</dbReference>
<evidence type="ECO:0000259" key="2">
    <source>
        <dbReference type="SMART" id="SM00507"/>
    </source>
</evidence>
<dbReference type="Proteomes" id="UP000179616">
    <property type="component" value="Unassembled WGS sequence"/>
</dbReference>
<protein>
    <recommendedName>
        <fullName evidence="2">HNH nuclease domain-containing protein</fullName>
    </recommendedName>
</protein>
<evidence type="ECO:0000313" key="3">
    <source>
        <dbReference type="EMBL" id="OHU31102.1"/>
    </source>
</evidence>
<dbReference type="STRING" id="948102.BKG76_05295"/>
<feature type="domain" description="HNH nuclease" evidence="2">
    <location>
        <begin position="345"/>
        <end position="397"/>
    </location>
</feature>
<dbReference type="InterPro" id="IPR003615">
    <property type="entry name" value="HNH_nuc"/>
</dbReference>
<dbReference type="SMART" id="SM00507">
    <property type="entry name" value="HNHc"/>
    <property type="match status" value="1"/>
</dbReference>
<dbReference type="InterPro" id="IPR003870">
    <property type="entry name" value="DUF222"/>
</dbReference>
<reference evidence="3 4" key="1">
    <citation type="submission" date="2016-10" db="EMBL/GenBank/DDBJ databases">
        <title>Evaluation of Human, Veterinary and Environmental Mycobacterium chelonae Isolates by Core Genome Phylogenomic Analysis, Targeted Gene Comparison, and Anti-microbial Susceptibility Patterns: A Tale of Mistaken Identities.</title>
        <authorList>
            <person name="Fogelson S.B."/>
            <person name="Camus A.C."/>
            <person name="Lorenz W."/>
            <person name="Vasireddy R."/>
            <person name="Vasireddy S."/>
            <person name="Smith T."/>
            <person name="Brown-Elliott B.A."/>
            <person name="Wallace R.J.Jr."/>
            <person name="Hasan N.A."/>
            <person name="Reischl U."/>
            <person name="Sanchez S."/>
        </authorList>
    </citation>
    <scope>NUCLEOTIDE SEQUENCE [LARGE SCALE GENOMIC DNA]</scope>
    <source>
        <strain evidence="3 4">1559</strain>
    </source>
</reference>
<evidence type="ECO:0000256" key="1">
    <source>
        <dbReference type="ARBA" id="ARBA00023450"/>
    </source>
</evidence>
<accession>A0A1S1LDR9</accession>
<dbReference type="GeneID" id="57166209"/>
<sequence>MGSIEVLEAAVDSVCADTLDGLSNAELLAVLARVEVVQRRLTSASLTGIAQLVRQASPVELGGTSHADVLSRRLHISRGAARRRIADAQQLAPRRALTGEVLEPQLPRTAEALGRGDIGEEHVRIVRQFFDRLPVVVDAPTRQAAEAQLAAMACQFRPEQLRTGADRMMALLNPDGEFSDVDRARRRGVSIGQQGFDGMSPISGLLDPETRAYLDAVFTKLAAPGMCNPADQTPLVDGEPSPDAVEHDTRSSAQRNHDALRACLRSTLASGELGSHHGLPVTVIVSTTLSDIENAAGIAITGAGTRLPMRDLIRMASHAHHYLSIVDDDGRPLYLGRAKRIASPDQRIVLHAQDRGCTHPGCSVPGYLCEVHHLTEWAQGGPTDIDNLTLACAPHHRLLGHGWTTRKRKDGTTEWIPPPQLDIGTLELPGQAGHDDFVHERPDGFGCRRPHWQ</sequence>
<proteinExistence type="inferred from homology"/>
<comment type="similarity">
    <text evidence="1">Belongs to the Rv1128c/1148c/1588c/1702c/1945/3466 family.</text>
</comment>
<comment type="caution">
    <text evidence="3">The sequence shown here is derived from an EMBL/GenBank/DDBJ whole genome shotgun (WGS) entry which is preliminary data.</text>
</comment>
<evidence type="ECO:0000313" key="4">
    <source>
        <dbReference type="Proteomes" id="UP000179616"/>
    </source>
</evidence>
<name>A0A1S1LDR9_9MYCO</name>
<organism evidence="3 4">
    <name type="scientific">Mycobacteroides franklinii</name>
    <dbReference type="NCBI Taxonomy" id="948102"/>
    <lineage>
        <taxon>Bacteria</taxon>
        <taxon>Bacillati</taxon>
        <taxon>Actinomycetota</taxon>
        <taxon>Actinomycetes</taxon>
        <taxon>Mycobacteriales</taxon>
        <taxon>Mycobacteriaceae</taxon>
        <taxon>Mycobacteroides</taxon>
    </lineage>
</organism>